<feature type="region of interest" description="Disordered" evidence="1">
    <location>
        <begin position="104"/>
        <end position="131"/>
    </location>
</feature>
<dbReference type="Proteomes" id="UP001055172">
    <property type="component" value="Unassembled WGS sequence"/>
</dbReference>
<keyword evidence="3" id="KW-1185">Reference proteome</keyword>
<evidence type="ECO:0000313" key="3">
    <source>
        <dbReference type="Proteomes" id="UP001055172"/>
    </source>
</evidence>
<sequence length="155" mass="17713">MGRFNDRARQYLAVLVRIIGVKKEKPKHDTEVDAKVDCCTCCHGLEAHTAPGHKSTVAAKKGWEYRPNAEFPWRFEQLVEKEENWRGTWVLEVKDLRAMDWGTTRMPKADGNRQGGRYQRQPTRHLPFPAGGDVYRETLTGGQDDLMVQLGKCEG</sequence>
<dbReference type="EMBL" id="BPPX01000061">
    <property type="protein sequence ID" value="GJC90855.1"/>
    <property type="molecule type" value="Genomic_DNA"/>
</dbReference>
<gene>
    <name evidence="2" type="ORF">ColLi_13693</name>
</gene>
<evidence type="ECO:0000313" key="2">
    <source>
        <dbReference type="EMBL" id="GJC90855.1"/>
    </source>
</evidence>
<dbReference type="AlphaFoldDB" id="A0AA37H222"/>
<evidence type="ECO:0000256" key="1">
    <source>
        <dbReference type="SAM" id="MobiDB-lite"/>
    </source>
</evidence>
<comment type="caution">
    <text evidence="2">The sequence shown here is derived from an EMBL/GenBank/DDBJ whole genome shotgun (WGS) entry which is preliminary data.</text>
</comment>
<name>A0AA37H222_9PEZI</name>
<reference evidence="2 3" key="1">
    <citation type="submission" date="2021-07" db="EMBL/GenBank/DDBJ databases">
        <title>Genome data of Colletotrichum spaethianum.</title>
        <authorList>
            <person name="Utami Y.D."/>
            <person name="Hiruma K."/>
        </authorList>
    </citation>
    <scope>NUCLEOTIDE SEQUENCE [LARGE SCALE GENOMIC DNA]</scope>
    <source>
        <strain evidence="2 3">MAFF 242679</strain>
    </source>
</reference>
<proteinExistence type="predicted"/>
<protein>
    <submittedName>
        <fullName evidence="2">Uncharacterized protein</fullName>
    </submittedName>
</protein>
<organism evidence="2 3">
    <name type="scientific">Colletotrichum liriopes</name>
    <dbReference type="NCBI Taxonomy" id="708192"/>
    <lineage>
        <taxon>Eukaryota</taxon>
        <taxon>Fungi</taxon>
        <taxon>Dikarya</taxon>
        <taxon>Ascomycota</taxon>
        <taxon>Pezizomycotina</taxon>
        <taxon>Sordariomycetes</taxon>
        <taxon>Hypocreomycetidae</taxon>
        <taxon>Glomerellales</taxon>
        <taxon>Glomerellaceae</taxon>
        <taxon>Colletotrichum</taxon>
        <taxon>Colletotrichum spaethianum species complex</taxon>
    </lineage>
</organism>
<accession>A0AA37H222</accession>